<evidence type="ECO:0000256" key="1">
    <source>
        <dbReference type="ARBA" id="ARBA00004651"/>
    </source>
</evidence>
<dbReference type="PANTHER" id="PTHR40074:SF2">
    <property type="entry name" value="O-ACETYLTRANSFERASE WECH"/>
    <property type="match status" value="1"/>
</dbReference>
<proteinExistence type="inferred from homology"/>
<evidence type="ECO:0000256" key="2">
    <source>
        <dbReference type="ARBA" id="ARBA00007400"/>
    </source>
</evidence>
<feature type="transmembrane region" description="Helical" evidence="7">
    <location>
        <begin position="21"/>
        <end position="41"/>
    </location>
</feature>
<comment type="caution">
    <text evidence="9">The sequence shown here is derived from an EMBL/GenBank/DDBJ whole genome shotgun (WGS) entry which is preliminary data.</text>
</comment>
<keyword evidence="10" id="KW-1185">Reference proteome</keyword>
<feature type="transmembrane region" description="Helical" evidence="7">
    <location>
        <begin position="92"/>
        <end position="110"/>
    </location>
</feature>
<dbReference type="PANTHER" id="PTHR40074">
    <property type="entry name" value="O-ACETYLTRANSFERASE WECH"/>
    <property type="match status" value="1"/>
</dbReference>
<feature type="transmembrane region" description="Helical" evidence="7">
    <location>
        <begin position="298"/>
        <end position="315"/>
    </location>
</feature>
<accession>A0ABV3XY11</accession>
<dbReference type="EMBL" id="JBEHHI010000005">
    <property type="protein sequence ID" value="MEX5730252.1"/>
    <property type="molecule type" value="Genomic_DNA"/>
</dbReference>
<evidence type="ECO:0000256" key="3">
    <source>
        <dbReference type="ARBA" id="ARBA00022475"/>
    </source>
</evidence>
<keyword evidence="3" id="KW-1003">Cell membrane</keyword>
<evidence type="ECO:0000256" key="7">
    <source>
        <dbReference type="SAM" id="Phobius"/>
    </source>
</evidence>
<feature type="transmembrane region" description="Helical" evidence="7">
    <location>
        <begin position="237"/>
        <end position="256"/>
    </location>
</feature>
<feature type="transmembrane region" description="Helical" evidence="7">
    <location>
        <begin position="177"/>
        <end position="198"/>
    </location>
</feature>
<evidence type="ECO:0000259" key="8">
    <source>
        <dbReference type="Pfam" id="PF01757"/>
    </source>
</evidence>
<evidence type="ECO:0000313" key="9">
    <source>
        <dbReference type="EMBL" id="MEX5730252.1"/>
    </source>
</evidence>
<comment type="subcellular location">
    <subcellularLocation>
        <location evidence="1">Cell membrane</location>
        <topology evidence="1">Multi-pass membrane protein</topology>
    </subcellularLocation>
</comment>
<dbReference type="InterPro" id="IPR002656">
    <property type="entry name" value="Acyl_transf_3_dom"/>
</dbReference>
<sequence length="351" mass="37846">MSGLKPPPTERRRDDIDTIRAIACIALVFYHVVGSGPAKGLEVPAEHWLHTINDSFSNVRMPLFSFLSGFVFVPAAPAVADMRKRILSKARRLLVPMVCVGSLFWLIRAAAGIEQGPFLRIFFQPYAHFWFLQATFLIMTVFTLGVWLGGGRVRAAAWVLLGGGAVWWWGLPLVPGNWFSINNALFLMAFFMAGHLLARGDGGRGAGARMLGAAAVAAAVLLGAALALGVVETGGELRRGLALGIGMMSCLGLYFLRPRQALLARLGRQSYAIYLFHVFFTAGTVSALKAIWPDIDPVAALLPVFCAGLFGPILAQKALQETRYGGFLFLGLRLRPGRPAVAPALGQGSVR</sequence>
<dbReference type="Proteomes" id="UP001560019">
    <property type="component" value="Unassembled WGS sequence"/>
</dbReference>
<feature type="transmembrane region" description="Helical" evidence="7">
    <location>
        <begin position="61"/>
        <end position="80"/>
    </location>
</feature>
<dbReference type="Pfam" id="PF01757">
    <property type="entry name" value="Acyl_transf_3"/>
    <property type="match status" value="1"/>
</dbReference>
<feature type="transmembrane region" description="Helical" evidence="7">
    <location>
        <begin position="210"/>
        <end position="231"/>
    </location>
</feature>
<comment type="similarity">
    <text evidence="2">Belongs to the acyltransferase 3 family.</text>
</comment>
<feature type="transmembrane region" description="Helical" evidence="7">
    <location>
        <begin position="271"/>
        <end position="292"/>
    </location>
</feature>
<evidence type="ECO:0000256" key="6">
    <source>
        <dbReference type="ARBA" id="ARBA00023136"/>
    </source>
</evidence>
<keyword evidence="4 7" id="KW-0812">Transmembrane</keyword>
<evidence type="ECO:0000256" key="5">
    <source>
        <dbReference type="ARBA" id="ARBA00022989"/>
    </source>
</evidence>
<gene>
    <name evidence="9" type="ORF">Ga0609869_003605</name>
</gene>
<feature type="transmembrane region" description="Helical" evidence="7">
    <location>
        <begin position="155"/>
        <end position="171"/>
    </location>
</feature>
<feature type="transmembrane region" description="Helical" evidence="7">
    <location>
        <begin position="130"/>
        <end position="148"/>
    </location>
</feature>
<reference evidence="9 10" key="1">
    <citation type="submission" date="2024-06" db="EMBL/GenBank/DDBJ databases">
        <title>Genome of Rhodovulum iodosum, a marine photoferrotroph.</title>
        <authorList>
            <person name="Bianchini G."/>
            <person name="Nikeleit V."/>
            <person name="Kappler A."/>
            <person name="Bryce C."/>
            <person name="Sanchez-Baracaldo P."/>
        </authorList>
    </citation>
    <scope>NUCLEOTIDE SEQUENCE [LARGE SCALE GENOMIC DNA]</scope>
    <source>
        <strain evidence="9 10">UT/N1</strain>
    </source>
</reference>
<feature type="domain" description="Acyltransferase 3" evidence="8">
    <location>
        <begin position="15"/>
        <end position="314"/>
    </location>
</feature>
<organism evidence="9 10">
    <name type="scientific">Rhodovulum iodosum</name>
    <dbReference type="NCBI Taxonomy" id="68291"/>
    <lineage>
        <taxon>Bacteria</taxon>
        <taxon>Pseudomonadati</taxon>
        <taxon>Pseudomonadota</taxon>
        <taxon>Alphaproteobacteria</taxon>
        <taxon>Rhodobacterales</taxon>
        <taxon>Paracoccaceae</taxon>
        <taxon>Rhodovulum</taxon>
    </lineage>
</organism>
<evidence type="ECO:0000256" key="4">
    <source>
        <dbReference type="ARBA" id="ARBA00022692"/>
    </source>
</evidence>
<evidence type="ECO:0000313" key="10">
    <source>
        <dbReference type="Proteomes" id="UP001560019"/>
    </source>
</evidence>
<dbReference type="RefSeq" id="WP_125403220.1">
    <property type="nucleotide sequence ID" value="NZ_JBEHHI010000005.1"/>
</dbReference>
<name>A0ABV3XY11_9RHOB</name>
<protein>
    <submittedName>
        <fullName evidence="9">Fucose 4-O-acetylase-like acetyltransferase</fullName>
    </submittedName>
</protein>
<keyword evidence="5 7" id="KW-1133">Transmembrane helix</keyword>
<keyword evidence="6 7" id="KW-0472">Membrane</keyword>